<keyword evidence="3" id="KW-1185">Reference proteome</keyword>
<dbReference type="Gene3D" id="3.30.450.180">
    <property type="match status" value="1"/>
</dbReference>
<dbReference type="SMART" id="SM00530">
    <property type="entry name" value="HTH_XRE"/>
    <property type="match status" value="1"/>
</dbReference>
<accession>A0ABP7HCL5</accession>
<sequence length="273" mass="30395">MTTTALSQRPVGELLRHWREHRRLSQLDLAIQADISARHLSFLETGRSNPSREMVLHLSQELDLSLRERNRLLLAAGFAPVFSETTLDAPQMTAVRKALRQILTGHEPYPAVVVDGRWNLVDANASLSLFTRLLSPGLLEGRVNVLRASLHPDGLAPHIVNLGEWRGHLLERLRRQVALTADPQLEALHEELRAYPCDQPEPVVEMPGPGDIMVPLRLRHDGGELAFFSTIATFGTPLDITIAELAIESFFPADQTTAEVLREQARVVIPPPP</sequence>
<dbReference type="PANTHER" id="PTHR35010">
    <property type="entry name" value="BLL4672 PROTEIN-RELATED"/>
    <property type="match status" value="1"/>
</dbReference>
<dbReference type="Gene3D" id="1.10.260.40">
    <property type="entry name" value="lambda repressor-like DNA-binding domains"/>
    <property type="match status" value="1"/>
</dbReference>
<gene>
    <name evidence="2" type="ORF">GCM10022226_04580</name>
</gene>
<dbReference type="RefSeq" id="WP_344933555.1">
    <property type="nucleotide sequence ID" value="NZ_BAAAZR010000001.1"/>
</dbReference>
<comment type="caution">
    <text evidence="2">The sequence shown here is derived from an EMBL/GenBank/DDBJ whole genome shotgun (WGS) entry which is preliminary data.</text>
</comment>
<dbReference type="Pfam" id="PF13560">
    <property type="entry name" value="HTH_31"/>
    <property type="match status" value="1"/>
</dbReference>
<dbReference type="Proteomes" id="UP001500888">
    <property type="component" value="Unassembled WGS sequence"/>
</dbReference>
<dbReference type="CDD" id="cd00093">
    <property type="entry name" value="HTH_XRE"/>
    <property type="match status" value="1"/>
</dbReference>
<evidence type="ECO:0000313" key="3">
    <source>
        <dbReference type="Proteomes" id="UP001500888"/>
    </source>
</evidence>
<dbReference type="InterPro" id="IPR001387">
    <property type="entry name" value="Cro/C1-type_HTH"/>
</dbReference>
<dbReference type="PANTHER" id="PTHR35010:SF4">
    <property type="entry name" value="BLL5781 PROTEIN"/>
    <property type="match status" value="1"/>
</dbReference>
<evidence type="ECO:0000313" key="2">
    <source>
        <dbReference type="EMBL" id="GAA3788984.1"/>
    </source>
</evidence>
<dbReference type="Pfam" id="PF17765">
    <property type="entry name" value="MLTR_LBD"/>
    <property type="match status" value="1"/>
</dbReference>
<reference evidence="3" key="1">
    <citation type="journal article" date="2019" name="Int. J. Syst. Evol. Microbiol.">
        <title>The Global Catalogue of Microorganisms (GCM) 10K type strain sequencing project: providing services to taxonomists for standard genome sequencing and annotation.</title>
        <authorList>
            <consortium name="The Broad Institute Genomics Platform"/>
            <consortium name="The Broad Institute Genome Sequencing Center for Infectious Disease"/>
            <person name="Wu L."/>
            <person name="Ma J."/>
        </authorList>
    </citation>
    <scope>NUCLEOTIDE SEQUENCE [LARGE SCALE GENOMIC DNA]</scope>
    <source>
        <strain evidence="3">JCM 16908</strain>
    </source>
</reference>
<dbReference type="EMBL" id="BAAAZR010000001">
    <property type="protein sequence ID" value="GAA3788984.1"/>
    <property type="molecule type" value="Genomic_DNA"/>
</dbReference>
<dbReference type="PROSITE" id="PS50943">
    <property type="entry name" value="HTH_CROC1"/>
    <property type="match status" value="1"/>
</dbReference>
<protein>
    <submittedName>
        <fullName evidence="2">Helix-turn-helix transcriptional regulator</fullName>
    </submittedName>
</protein>
<feature type="domain" description="HTH cro/C1-type" evidence="1">
    <location>
        <begin position="15"/>
        <end position="69"/>
    </location>
</feature>
<dbReference type="InterPro" id="IPR041413">
    <property type="entry name" value="MLTR_LBD"/>
</dbReference>
<evidence type="ECO:0000259" key="1">
    <source>
        <dbReference type="PROSITE" id="PS50943"/>
    </source>
</evidence>
<dbReference type="InterPro" id="IPR010982">
    <property type="entry name" value="Lambda_DNA-bd_dom_sf"/>
</dbReference>
<proteinExistence type="predicted"/>
<organism evidence="2 3">
    <name type="scientific">Sphaerisporangium flaviroseum</name>
    <dbReference type="NCBI Taxonomy" id="509199"/>
    <lineage>
        <taxon>Bacteria</taxon>
        <taxon>Bacillati</taxon>
        <taxon>Actinomycetota</taxon>
        <taxon>Actinomycetes</taxon>
        <taxon>Streptosporangiales</taxon>
        <taxon>Streptosporangiaceae</taxon>
        <taxon>Sphaerisporangium</taxon>
    </lineage>
</organism>
<name>A0ABP7HCL5_9ACTN</name>
<dbReference type="SUPFAM" id="SSF47413">
    <property type="entry name" value="lambda repressor-like DNA-binding domains"/>
    <property type="match status" value="1"/>
</dbReference>